<name>X1B0C0_9ZZZZ</name>
<dbReference type="GO" id="GO:0005829">
    <property type="term" value="C:cytosol"/>
    <property type="evidence" value="ECO:0007669"/>
    <property type="project" value="TreeGrafter"/>
</dbReference>
<sequence>MSRFILHCDLDYFFAAVEARDNPKYIGKPLVIGADPKNGKGRGVVSTCNYEARKFGLHSAMPISQAFKRCPHGIYLHPNFEKYQKASKEVMEIVNSYSDMFQQVSIDEAFLDVSDKCTNYKEVRSLAEKLKNEVQKKVGITISIGCAPTKSIAKIRVSNKNDFKKFRICHSLHYNKPWVLDFARSIGVSNFIPLDSMAKLCMVADGSSELYIKPMNMQRSFTWDFLPGELLVKEAGGKITDIRGNPIQYVNDKCKITAPGLIASNGIKHEELLSYLKSNDILKNS</sequence>
<dbReference type="InterPro" id="IPR043128">
    <property type="entry name" value="Rev_trsase/Diguanyl_cyclase"/>
</dbReference>
<dbReference type="Gene3D" id="3.40.190.80">
    <property type="match status" value="1"/>
</dbReference>
<dbReference type="InterPro" id="IPR022880">
    <property type="entry name" value="DNApol_IV"/>
</dbReference>
<dbReference type="PANTHER" id="PTHR11076">
    <property type="entry name" value="DNA REPAIR POLYMERASE UMUC / TRANSFERASE FAMILY MEMBER"/>
    <property type="match status" value="1"/>
</dbReference>
<reference evidence="2" key="1">
    <citation type="journal article" date="2014" name="Front. Microbiol.">
        <title>High frequency of phylogenetically diverse reductive dehalogenase-homologous genes in deep subseafloor sedimentary metagenomes.</title>
        <authorList>
            <person name="Kawai M."/>
            <person name="Futagami T."/>
            <person name="Toyoda A."/>
            <person name="Takaki Y."/>
            <person name="Nishi S."/>
            <person name="Hori S."/>
            <person name="Arai W."/>
            <person name="Tsubouchi T."/>
            <person name="Morono Y."/>
            <person name="Uchiyama I."/>
            <person name="Ito T."/>
            <person name="Fujiyama A."/>
            <person name="Inagaki F."/>
            <person name="Takami H."/>
        </authorList>
    </citation>
    <scope>NUCLEOTIDE SEQUENCE</scope>
    <source>
        <strain evidence="2">Expedition CK06-06</strain>
    </source>
</reference>
<comment type="caution">
    <text evidence="2">The sequence shown here is derived from an EMBL/GenBank/DDBJ whole genome shotgun (WGS) entry which is preliminary data.</text>
</comment>
<evidence type="ECO:0000259" key="1">
    <source>
        <dbReference type="PROSITE" id="PS50173"/>
    </source>
</evidence>
<dbReference type="Gene3D" id="3.40.1170.60">
    <property type="match status" value="1"/>
</dbReference>
<accession>X1B0C0</accession>
<dbReference type="GO" id="GO:0009432">
    <property type="term" value="P:SOS response"/>
    <property type="evidence" value="ECO:0007669"/>
    <property type="project" value="TreeGrafter"/>
</dbReference>
<dbReference type="PROSITE" id="PS50173">
    <property type="entry name" value="UMUC"/>
    <property type="match status" value="1"/>
</dbReference>
<dbReference type="SUPFAM" id="SSF56672">
    <property type="entry name" value="DNA/RNA polymerases"/>
    <property type="match status" value="1"/>
</dbReference>
<dbReference type="InterPro" id="IPR050116">
    <property type="entry name" value="DNA_polymerase-Y"/>
</dbReference>
<dbReference type="Gene3D" id="3.30.70.270">
    <property type="match status" value="1"/>
</dbReference>
<organism evidence="2">
    <name type="scientific">marine sediment metagenome</name>
    <dbReference type="NCBI Taxonomy" id="412755"/>
    <lineage>
        <taxon>unclassified sequences</taxon>
        <taxon>metagenomes</taxon>
        <taxon>ecological metagenomes</taxon>
    </lineage>
</organism>
<dbReference type="AlphaFoldDB" id="X1B0C0"/>
<protein>
    <recommendedName>
        <fullName evidence="1">UmuC domain-containing protein</fullName>
    </recommendedName>
</protein>
<dbReference type="EMBL" id="BART01018366">
    <property type="protein sequence ID" value="GAG74822.1"/>
    <property type="molecule type" value="Genomic_DNA"/>
</dbReference>
<dbReference type="GO" id="GO:0042276">
    <property type="term" value="P:error-prone translesion synthesis"/>
    <property type="evidence" value="ECO:0007669"/>
    <property type="project" value="TreeGrafter"/>
</dbReference>
<dbReference type="SUPFAM" id="SSF56655">
    <property type="entry name" value="Carbohydrate phosphatase"/>
    <property type="match status" value="1"/>
</dbReference>
<dbReference type="InterPro" id="IPR001126">
    <property type="entry name" value="UmuC"/>
</dbReference>
<dbReference type="Pfam" id="PF00817">
    <property type="entry name" value="IMS"/>
    <property type="match status" value="1"/>
</dbReference>
<proteinExistence type="predicted"/>
<dbReference type="CDD" id="cd03586">
    <property type="entry name" value="PolY_Pol_IV_kappa"/>
    <property type="match status" value="1"/>
</dbReference>
<feature type="domain" description="UmuC" evidence="1">
    <location>
        <begin position="5"/>
        <end position="155"/>
    </location>
</feature>
<evidence type="ECO:0000313" key="2">
    <source>
        <dbReference type="EMBL" id="GAG74822.1"/>
    </source>
</evidence>
<dbReference type="GO" id="GO:0003887">
    <property type="term" value="F:DNA-directed DNA polymerase activity"/>
    <property type="evidence" value="ECO:0007669"/>
    <property type="project" value="InterPro"/>
</dbReference>
<dbReference type="GO" id="GO:0006281">
    <property type="term" value="P:DNA repair"/>
    <property type="evidence" value="ECO:0007669"/>
    <property type="project" value="InterPro"/>
</dbReference>
<dbReference type="PANTHER" id="PTHR11076:SF33">
    <property type="entry name" value="DNA POLYMERASE KAPPA"/>
    <property type="match status" value="1"/>
</dbReference>
<dbReference type="InterPro" id="IPR043502">
    <property type="entry name" value="DNA/RNA_pol_sf"/>
</dbReference>
<gene>
    <name evidence="2" type="ORF">S01H4_34681</name>
</gene>